<dbReference type="Pfam" id="PF00059">
    <property type="entry name" value="Lectin_C"/>
    <property type="match status" value="1"/>
</dbReference>
<feature type="domain" description="C-type lectin" evidence="3">
    <location>
        <begin position="52"/>
        <end position="173"/>
    </location>
</feature>
<dbReference type="GeneTree" id="ENSGT00940000164599"/>
<sequence>HVGIYIVILIGAPSLLGIAFLCLSAMPAAMDDDYNNFPKYSGDERYSHWYQTGRYCIRYFSTPLSFSDAESACSQKASGSHLLSVHSEQANDDALAIVLKFNPSSPRTWLGGQRDGQSNDFIWTDGSSWNFENWVPGQPDDASNVESCVEMNWKNLGEWNDDQCMKRKPFICAFKRVKGIHF</sequence>
<dbReference type="InterPro" id="IPR016187">
    <property type="entry name" value="CTDL_fold"/>
</dbReference>
<accession>A0A3B3SL58</accession>
<evidence type="ECO:0000256" key="2">
    <source>
        <dbReference type="SAM" id="Phobius"/>
    </source>
</evidence>
<keyword evidence="2" id="KW-0472">Membrane</keyword>
<reference evidence="4" key="2">
    <citation type="submission" date="2025-09" db="UniProtKB">
        <authorList>
            <consortium name="Ensembl"/>
        </authorList>
    </citation>
    <scope>IDENTIFICATION</scope>
</reference>
<proteinExistence type="predicted"/>
<dbReference type="AlphaFoldDB" id="A0A3B3SL58"/>
<name>A0A3B3SL58_9TELE</name>
<dbReference type="PROSITE" id="PS00615">
    <property type="entry name" value="C_TYPE_LECTIN_1"/>
    <property type="match status" value="1"/>
</dbReference>
<dbReference type="Ensembl" id="ENSPKIT00000011589.1">
    <property type="protein sequence ID" value="ENSPKIP00000030761.1"/>
    <property type="gene ID" value="ENSPKIG00000011499.1"/>
</dbReference>
<keyword evidence="2" id="KW-0812">Transmembrane</keyword>
<keyword evidence="2" id="KW-1133">Transmembrane helix</keyword>
<dbReference type="PANTHER" id="PTHR22803">
    <property type="entry name" value="MANNOSE, PHOSPHOLIPASE, LECTIN RECEPTOR RELATED"/>
    <property type="match status" value="1"/>
</dbReference>
<keyword evidence="1" id="KW-1015">Disulfide bond</keyword>
<organism evidence="4 5">
    <name type="scientific">Paramormyrops kingsleyae</name>
    <dbReference type="NCBI Taxonomy" id="1676925"/>
    <lineage>
        <taxon>Eukaryota</taxon>
        <taxon>Metazoa</taxon>
        <taxon>Chordata</taxon>
        <taxon>Craniata</taxon>
        <taxon>Vertebrata</taxon>
        <taxon>Euteleostomi</taxon>
        <taxon>Actinopterygii</taxon>
        <taxon>Neopterygii</taxon>
        <taxon>Teleostei</taxon>
        <taxon>Osteoglossocephala</taxon>
        <taxon>Osteoglossomorpha</taxon>
        <taxon>Osteoglossiformes</taxon>
        <taxon>Mormyridae</taxon>
        <taxon>Paramormyrops</taxon>
    </lineage>
</organism>
<dbReference type="Proteomes" id="UP000261540">
    <property type="component" value="Unplaced"/>
</dbReference>
<evidence type="ECO:0000313" key="4">
    <source>
        <dbReference type="Ensembl" id="ENSPKIP00000030761.1"/>
    </source>
</evidence>
<reference evidence="4" key="1">
    <citation type="submission" date="2025-08" db="UniProtKB">
        <authorList>
            <consortium name="Ensembl"/>
        </authorList>
    </citation>
    <scope>IDENTIFICATION</scope>
</reference>
<protein>
    <recommendedName>
        <fullName evidence="3">C-type lectin domain-containing protein</fullName>
    </recommendedName>
</protein>
<evidence type="ECO:0000259" key="3">
    <source>
        <dbReference type="PROSITE" id="PS50041"/>
    </source>
</evidence>
<dbReference type="SUPFAM" id="SSF56436">
    <property type="entry name" value="C-type lectin-like"/>
    <property type="match status" value="1"/>
</dbReference>
<evidence type="ECO:0000256" key="1">
    <source>
        <dbReference type="ARBA" id="ARBA00023157"/>
    </source>
</evidence>
<dbReference type="InterPro" id="IPR018378">
    <property type="entry name" value="C-type_lectin_CS"/>
</dbReference>
<dbReference type="SMART" id="SM00034">
    <property type="entry name" value="CLECT"/>
    <property type="match status" value="1"/>
</dbReference>
<keyword evidence="5" id="KW-1185">Reference proteome</keyword>
<dbReference type="PROSITE" id="PS50041">
    <property type="entry name" value="C_TYPE_LECTIN_2"/>
    <property type="match status" value="1"/>
</dbReference>
<feature type="transmembrane region" description="Helical" evidence="2">
    <location>
        <begin position="6"/>
        <end position="29"/>
    </location>
</feature>
<dbReference type="InterPro" id="IPR050111">
    <property type="entry name" value="C-type_lectin/snaclec_domain"/>
</dbReference>
<dbReference type="STRING" id="1676925.ENSPKIP00000030761"/>
<dbReference type="Gene3D" id="3.10.100.10">
    <property type="entry name" value="Mannose-Binding Protein A, subunit A"/>
    <property type="match status" value="1"/>
</dbReference>
<dbReference type="InterPro" id="IPR001304">
    <property type="entry name" value="C-type_lectin-like"/>
</dbReference>
<dbReference type="InterPro" id="IPR016186">
    <property type="entry name" value="C-type_lectin-like/link_sf"/>
</dbReference>
<evidence type="ECO:0000313" key="5">
    <source>
        <dbReference type="Proteomes" id="UP000261540"/>
    </source>
</evidence>